<dbReference type="GO" id="GO:0003924">
    <property type="term" value="F:GTPase activity"/>
    <property type="evidence" value="ECO:0007669"/>
    <property type="project" value="InterPro"/>
</dbReference>
<dbReference type="OrthoDB" id="5061070at2759"/>
<dbReference type="PANTHER" id="PTHR11566:SF21">
    <property type="entry name" value="DYNAMIN RELATED PROTEIN 1, ISOFORM A"/>
    <property type="match status" value="1"/>
</dbReference>
<evidence type="ECO:0000256" key="2">
    <source>
        <dbReference type="ARBA" id="ARBA00023134"/>
    </source>
</evidence>
<keyword evidence="2" id="KW-0342">GTP-binding</keyword>
<dbReference type="GO" id="GO:0016559">
    <property type="term" value="P:peroxisome fission"/>
    <property type="evidence" value="ECO:0007669"/>
    <property type="project" value="TreeGrafter"/>
</dbReference>
<sequence length="845" mass="96610">MVGHRLNSPLAETPNAKDYIDVMCEIRKLGIFNEFEENTPTIVVFGDQSSGKSSVLQRLTGGLPMPRGSTKCTATPFEIRMLQTEEPLRKISLRYIEDKNSKPITPREIPFAIITDLDEDEIEEKLREAQRYVQNPSITDVENTRLPPDSDELAFTKNAVCVTISGPDQMYSLSMVDLPGVVRNDESHEQFVLSLVKEYIKKESAILVPIFQATSDIATQCAYRLAREADPTGQRTVGVLTKMDRIVDYPNDDEKHLELSTLVKGQGEHKLVNGTYVIRNPTNSEMREDPDELEKATVRALKQNRIWREVPSDRFGLQNLTIKLSDLQRKAHERTWPRIHPFLEDRRSEFQEKLNALPLPPDGNPTNRFLELIGIFDKLFTSHANAENVDHKLYRGQQWNFGQFDQALLNTRPRYKLAFDGESINEMFDPIKPGSLQYRGWTQKLKDEIMADNWGGTDDSYSSEYVWELDQLCETVQESQGGQLVGYFPYKAVVAIVAKHQKDWSVISTKLLDKNHDWVRQFVDEMVESIFREFPNAVEEIRRILRHLLKQCKDETLKHLKDLHKMEHMSASRALYVTDEASLLKKQSKYFIKYRILSASSKQESNDLRSIVDLGSKIFDMMYDDDADEEEFEKLKNDLTEILSEMDNKSDSSRKLIDEIKSSKIMSEMPSTATLSMMLSIKNQYLDKLIGVVPSKSNEESVNQSILRNTISEHAFLAATGALAYWKMAHTKFREVIPRIVEYYLVHQFSIRLKMDLLGYFKLVGPEVDKHDPNSNNLKDLLGENPENARNRKEWQEYIDALSVIIDKVRRVSVKQRSGGGSSGSSSSGGGSSSSSSSKPRGHRV</sequence>
<feature type="compositionally biased region" description="Gly residues" evidence="3">
    <location>
        <begin position="818"/>
        <end position="832"/>
    </location>
</feature>
<dbReference type="PANTHER" id="PTHR11566">
    <property type="entry name" value="DYNAMIN"/>
    <property type="match status" value="1"/>
</dbReference>
<evidence type="ECO:0000313" key="6">
    <source>
        <dbReference type="EMBL" id="EXX57577.1"/>
    </source>
</evidence>
<dbReference type="PROSITE" id="PS51388">
    <property type="entry name" value="GED"/>
    <property type="match status" value="1"/>
</dbReference>
<feature type="region of interest" description="Disordered" evidence="3">
    <location>
        <begin position="815"/>
        <end position="845"/>
    </location>
</feature>
<proteinExistence type="predicted"/>
<dbReference type="Pfam" id="PF01031">
    <property type="entry name" value="Dynamin_M"/>
    <property type="match status" value="1"/>
</dbReference>
<dbReference type="InterPro" id="IPR020850">
    <property type="entry name" value="GED_dom"/>
</dbReference>
<dbReference type="GO" id="GO:0008017">
    <property type="term" value="F:microtubule binding"/>
    <property type="evidence" value="ECO:0007669"/>
    <property type="project" value="TreeGrafter"/>
</dbReference>
<dbReference type="InterPro" id="IPR045063">
    <property type="entry name" value="Dynamin_N"/>
</dbReference>
<feature type="domain" description="Dynamin-type G" evidence="5">
    <location>
        <begin position="36"/>
        <end position="337"/>
    </location>
</feature>
<evidence type="ECO:0000256" key="3">
    <source>
        <dbReference type="SAM" id="MobiDB-lite"/>
    </source>
</evidence>
<dbReference type="Pfam" id="PF00350">
    <property type="entry name" value="Dynamin_N"/>
    <property type="match status" value="1"/>
</dbReference>
<dbReference type="InterPro" id="IPR001401">
    <property type="entry name" value="Dynamin_GTPase"/>
</dbReference>
<dbReference type="InterPro" id="IPR030381">
    <property type="entry name" value="G_DYNAMIN_dom"/>
</dbReference>
<evidence type="ECO:0000259" key="4">
    <source>
        <dbReference type="PROSITE" id="PS51388"/>
    </source>
</evidence>
<accession>A0A015IK93</accession>
<dbReference type="Gene3D" id="3.40.50.300">
    <property type="entry name" value="P-loop containing nucleotide triphosphate hydrolases"/>
    <property type="match status" value="1"/>
</dbReference>
<name>A0A015IK93_RHIIW</name>
<dbReference type="GO" id="GO:0000266">
    <property type="term" value="P:mitochondrial fission"/>
    <property type="evidence" value="ECO:0007669"/>
    <property type="project" value="TreeGrafter"/>
</dbReference>
<dbReference type="InterPro" id="IPR022812">
    <property type="entry name" value="Dynamin"/>
</dbReference>
<comment type="caution">
    <text evidence="6">The sequence shown here is derived from an EMBL/GenBank/DDBJ whole genome shotgun (WGS) entry which is preliminary data.</text>
</comment>
<evidence type="ECO:0000256" key="1">
    <source>
        <dbReference type="ARBA" id="ARBA00022741"/>
    </source>
</evidence>
<dbReference type="AlphaFoldDB" id="A0A015IK93"/>
<evidence type="ECO:0000313" key="7">
    <source>
        <dbReference type="Proteomes" id="UP000022910"/>
    </source>
</evidence>
<dbReference type="STRING" id="1432141.A0A015IK93"/>
<dbReference type="PRINTS" id="PR00195">
    <property type="entry name" value="DYNAMIN"/>
</dbReference>
<dbReference type="GO" id="GO:0005739">
    <property type="term" value="C:mitochondrion"/>
    <property type="evidence" value="ECO:0007669"/>
    <property type="project" value="TreeGrafter"/>
</dbReference>
<gene>
    <name evidence="6" type="ORF">RirG_205950</name>
</gene>
<dbReference type="PROSITE" id="PS51718">
    <property type="entry name" value="G_DYNAMIN_2"/>
    <property type="match status" value="1"/>
</dbReference>
<dbReference type="InterPro" id="IPR000375">
    <property type="entry name" value="Dynamin_stalk"/>
</dbReference>
<dbReference type="GO" id="GO:0005874">
    <property type="term" value="C:microtubule"/>
    <property type="evidence" value="ECO:0007669"/>
    <property type="project" value="TreeGrafter"/>
</dbReference>
<dbReference type="GO" id="GO:0005525">
    <property type="term" value="F:GTP binding"/>
    <property type="evidence" value="ECO:0007669"/>
    <property type="project" value="InterPro"/>
</dbReference>
<dbReference type="EMBL" id="JEMT01027332">
    <property type="protein sequence ID" value="EXX57577.1"/>
    <property type="molecule type" value="Genomic_DNA"/>
</dbReference>
<dbReference type="Proteomes" id="UP000022910">
    <property type="component" value="Unassembled WGS sequence"/>
</dbReference>
<evidence type="ECO:0000259" key="5">
    <source>
        <dbReference type="PROSITE" id="PS51718"/>
    </source>
</evidence>
<dbReference type="Gene3D" id="1.20.120.1240">
    <property type="entry name" value="Dynamin, middle domain"/>
    <property type="match status" value="1"/>
</dbReference>
<organism evidence="6 7">
    <name type="scientific">Rhizophagus irregularis (strain DAOM 197198w)</name>
    <name type="common">Glomus intraradices</name>
    <dbReference type="NCBI Taxonomy" id="1432141"/>
    <lineage>
        <taxon>Eukaryota</taxon>
        <taxon>Fungi</taxon>
        <taxon>Fungi incertae sedis</taxon>
        <taxon>Mucoromycota</taxon>
        <taxon>Glomeromycotina</taxon>
        <taxon>Glomeromycetes</taxon>
        <taxon>Glomerales</taxon>
        <taxon>Glomeraceae</taxon>
        <taxon>Rhizophagus</taxon>
    </lineage>
</organism>
<reference evidence="6 7" key="1">
    <citation type="submission" date="2014-02" db="EMBL/GenBank/DDBJ databases">
        <title>Single nucleus genome sequencing reveals high similarity among nuclei of an endomycorrhizal fungus.</title>
        <authorList>
            <person name="Lin K."/>
            <person name="Geurts R."/>
            <person name="Zhang Z."/>
            <person name="Limpens E."/>
            <person name="Saunders D.G."/>
            <person name="Mu D."/>
            <person name="Pang E."/>
            <person name="Cao H."/>
            <person name="Cha H."/>
            <person name="Lin T."/>
            <person name="Zhou Q."/>
            <person name="Shang Y."/>
            <person name="Li Y."/>
            <person name="Ivanov S."/>
            <person name="Sharma T."/>
            <person name="Velzen R.V."/>
            <person name="Ruijter N.D."/>
            <person name="Aanen D.K."/>
            <person name="Win J."/>
            <person name="Kamoun S."/>
            <person name="Bisseling T."/>
            <person name="Huang S."/>
        </authorList>
    </citation>
    <scope>NUCLEOTIDE SEQUENCE [LARGE SCALE GENOMIC DNA]</scope>
    <source>
        <strain evidence="7">DAOM197198w</strain>
    </source>
</reference>
<dbReference type="HOGENOM" id="CLU_008964_4_1_1"/>
<keyword evidence="1" id="KW-0547">Nucleotide-binding</keyword>
<dbReference type="SUPFAM" id="SSF52540">
    <property type="entry name" value="P-loop containing nucleoside triphosphate hydrolases"/>
    <property type="match status" value="1"/>
</dbReference>
<dbReference type="GO" id="GO:0006897">
    <property type="term" value="P:endocytosis"/>
    <property type="evidence" value="ECO:0007669"/>
    <property type="project" value="TreeGrafter"/>
</dbReference>
<dbReference type="GO" id="GO:0016020">
    <property type="term" value="C:membrane"/>
    <property type="evidence" value="ECO:0007669"/>
    <property type="project" value="TreeGrafter"/>
</dbReference>
<dbReference type="GO" id="GO:0048312">
    <property type="term" value="P:intracellular distribution of mitochondria"/>
    <property type="evidence" value="ECO:0007669"/>
    <property type="project" value="TreeGrafter"/>
</dbReference>
<dbReference type="InterPro" id="IPR027417">
    <property type="entry name" value="P-loop_NTPase"/>
</dbReference>
<keyword evidence="7" id="KW-1185">Reference proteome</keyword>
<feature type="domain" description="GED" evidence="4">
    <location>
        <begin position="715"/>
        <end position="817"/>
    </location>
</feature>
<dbReference type="OMA" id="MVERYMA"/>
<protein>
    <submittedName>
        <fullName evidence="6">Mgm1p</fullName>
    </submittedName>
</protein>
<dbReference type="SMART" id="SM00053">
    <property type="entry name" value="DYNc"/>
    <property type="match status" value="1"/>
</dbReference>